<protein>
    <submittedName>
        <fullName evidence="1">Uncharacterized protein</fullName>
    </submittedName>
</protein>
<accession>A0ABS8XYY0</accession>
<evidence type="ECO:0000313" key="2">
    <source>
        <dbReference type="Proteomes" id="UP001200741"/>
    </source>
</evidence>
<keyword evidence="2" id="KW-1185">Reference proteome</keyword>
<name>A0ABS8XYY0_9BURK</name>
<gene>
    <name evidence="1" type="ORF">LXT13_09025</name>
</gene>
<proteinExistence type="predicted"/>
<evidence type="ECO:0000313" key="1">
    <source>
        <dbReference type="EMBL" id="MCE4554580.1"/>
    </source>
</evidence>
<dbReference type="EMBL" id="JAJTWU010000003">
    <property type="protein sequence ID" value="MCE4554580.1"/>
    <property type="molecule type" value="Genomic_DNA"/>
</dbReference>
<dbReference type="Proteomes" id="UP001200741">
    <property type="component" value="Unassembled WGS sequence"/>
</dbReference>
<comment type="caution">
    <text evidence="1">The sequence shown here is derived from an EMBL/GenBank/DDBJ whole genome shotgun (WGS) entry which is preliminary data.</text>
</comment>
<organism evidence="1 2">
    <name type="scientific">Pelomonas cellulosilytica</name>
    <dbReference type="NCBI Taxonomy" id="2906762"/>
    <lineage>
        <taxon>Bacteria</taxon>
        <taxon>Pseudomonadati</taxon>
        <taxon>Pseudomonadota</taxon>
        <taxon>Betaproteobacteria</taxon>
        <taxon>Burkholderiales</taxon>
        <taxon>Sphaerotilaceae</taxon>
        <taxon>Roseateles</taxon>
    </lineage>
</organism>
<sequence length="51" mass="5319">MISIAGSDPLKHFSRERPLVKLVALLISRAHINLWSIGAAAAAIGKALGAL</sequence>
<reference evidence="1 2" key="1">
    <citation type="submission" date="2021-12" db="EMBL/GenBank/DDBJ databases">
        <title>Genome seq of P8.</title>
        <authorList>
            <person name="Seo T."/>
        </authorList>
    </citation>
    <scope>NUCLEOTIDE SEQUENCE [LARGE SCALE GENOMIC DNA]</scope>
    <source>
        <strain evidence="1 2">P8</strain>
    </source>
</reference>